<keyword evidence="1" id="KW-0732">Signal</keyword>
<organism evidence="2 3">
    <name type="scientific">Lasius niger</name>
    <name type="common">Black garden ant</name>
    <dbReference type="NCBI Taxonomy" id="67767"/>
    <lineage>
        <taxon>Eukaryota</taxon>
        <taxon>Metazoa</taxon>
        <taxon>Ecdysozoa</taxon>
        <taxon>Arthropoda</taxon>
        <taxon>Hexapoda</taxon>
        <taxon>Insecta</taxon>
        <taxon>Pterygota</taxon>
        <taxon>Neoptera</taxon>
        <taxon>Endopterygota</taxon>
        <taxon>Hymenoptera</taxon>
        <taxon>Apocrita</taxon>
        <taxon>Aculeata</taxon>
        <taxon>Formicoidea</taxon>
        <taxon>Formicidae</taxon>
        <taxon>Formicinae</taxon>
        <taxon>Lasius</taxon>
        <taxon>Lasius</taxon>
    </lineage>
</organism>
<gene>
    <name evidence="2" type="ORF">RF55_19563</name>
</gene>
<feature type="signal peptide" evidence="1">
    <location>
        <begin position="1"/>
        <end position="16"/>
    </location>
</feature>
<dbReference type="AlphaFoldDB" id="A0A0J7JZL6"/>
<comment type="caution">
    <text evidence="2">The sequence shown here is derived from an EMBL/GenBank/DDBJ whole genome shotgun (WGS) entry which is preliminary data.</text>
</comment>
<accession>A0A0J7JZL6</accession>
<evidence type="ECO:0000256" key="1">
    <source>
        <dbReference type="SAM" id="SignalP"/>
    </source>
</evidence>
<feature type="chain" id="PRO_5005289843" evidence="1">
    <location>
        <begin position="17"/>
        <end position="116"/>
    </location>
</feature>
<sequence>MNWIFILACLLLLTFSLDPIQITSPHHLLVWKISNGVQLIRVNPYNTNVLVHEEKFYAYLNDSNEIYVPAIRLDTNRKQYMMSRHHLPIQSYPTVVPYDSKFTNLIEILNSRLSPI</sequence>
<evidence type="ECO:0000313" key="2">
    <source>
        <dbReference type="EMBL" id="KMQ83608.1"/>
    </source>
</evidence>
<keyword evidence="3" id="KW-1185">Reference proteome</keyword>
<proteinExistence type="predicted"/>
<protein>
    <submittedName>
        <fullName evidence="2">Cell envelope biogenesis protein</fullName>
    </submittedName>
</protein>
<dbReference type="Proteomes" id="UP000036403">
    <property type="component" value="Unassembled WGS sequence"/>
</dbReference>
<dbReference type="EMBL" id="LBMM01019164">
    <property type="protein sequence ID" value="KMQ83608.1"/>
    <property type="molecule type" value="Genomic_DNA"/>
</dbReference>
<evidence type="ECO:0000313" key="3">
    <source>
        <dbReference type="Proteomes" id="UP000036403"/>
    </source>
</evidence>
<reference evidence="2 3" key="1">
    <citation type="submission" date="2015-04" db="EMBL/GenBank/DDBJ databases">
        <title>Lasius niger genome sequencing.</title>
        <authorList>
            <person name="Konorov E.A."/>
            <person name="Nikitin M.A."/>
            <person name="Kirill M.V."/>
            <person name="Chang P."/>
        </authorList>
    </citation>
    <scope>NUCLEOTIDE SEQUENCE [LARGE SCALE GENOMIC DNA]</scope>
    <source>
        <tissue evidence="2">Whole</tissue>
    </source>
</reference>
<dbReference type="PaxDb" id="67767-A0A0J7JZL6"/>
<name>A0A0J7JZL6_LASNI</name>